<organism evidence="1 2">
    <name type="scientific">Paraburkholderia phenazinium</name>
    <dbReference type="NCBI Taxonomy" id="60549"/>
    <lineage>
        <taxon>Bacteria</taxon>
        <taxon>Pseudomonadati</taxon>
        <taxon>Pseudomonadota</taxon>
        <taxon>Betaproteobacteria</taxon>
        <taxon>Burkholderiales</taxon>
        <taxon>Burkholderiaceae</taxon>
        <taxon>Paraburkholderia</taxon>
    </lineage>
</organism>
<keyword evidence="2" id="KW-1185">Reference proteome</keyword>
<evidence type="ECO:0000313" key="2">
    <source>
        <dbReference type="Proteomes" id="UP000185151"/>
    </source>
</evidence>
<evidence type="ECO:0000313" key="1">
    <source>
        <dbReference type="EMBL" id="SIO64120.1"/>
    </source>
</evidence>
<reference evidence="1 2" key="1">
    <citation type="submission" date="2016-11" db="EMBL/GenBank/DDBJ databases">
        <authorList>
            <person name="Jaros S."/>
            <person name="Januszkiewicz K."/>
            <person name="Wedrychowicz H."/>
        </authorList>
    </citation>
    <scope>NUCLEOTIDE SEQUENCE [LARGE SCALE GENOMIC DNA]</scope>
    <source>
        <strain evidence="1 2">GAS95</strain>
    </source>
</reference>
<dbReference type="Proteomes" id="UP000185151">
    <property type="component" value="Unassembled WGS sequence"/>
</dbReference>
<gene>
    <name evidence="1" type="ORF">SAMN05444165_6122</name>
</gene>
<dbReference type="RefSeq" id="WP_074301003.1">
    <property type="nucleotide sequence ID" value="NZ_FSRU01000002.1"/>
</dbReference>
<dbReference type="AlphaFoldDB" id="A0A1N6L5S8"/>
<dbReference type="OrthoDB" id="9131423at2"/>
<sequence length="131" mass="14798">MSLRFNDLLARALLEWPDEIDLSALLHRDAESGRYSVAGLYDTADIREARYIGTDEEIVMRNLHNAIFGVLHDVAKYMTHTRLSYLRSEAVRLEFEGHLKACMEMPDLGYPPAAIELGRCYFTENGECGGG</sequence>
<name>A0A1N6L5S8_9BURK</name>
<dbReference type="EMBL" id="FSRU01000002">
    <property type="protein sequence ID" value="SIO64120.1"/>
    <property type="molecule type" value="Genomic_DNA"/>
</dbReference>
<proteinExistence type="predicted"/>
<accession>A0A1N6L5S8</accession>
<protein>
    <submittedName>
        <fullName evidence="1">Uncharacterized protein</fullName>
    </submittedName>
</protein>